<organism evidence="2 3">
    <name type="scientific">Microbacterium kribbense</name>
    <dbReference type="NCBI Taxonomy" id="433645"/>
    <lineage>
        <taxon>Bacteria</taxon>
        <taxon>Bacillati</taxon>
        <taxon>Actinomycetota</taxon>
        <taxon>Actinomycetes</taxon>
        <taxon>Micrococcales</taxon>
        <taxon>Microbacteriaceae</taxon>
        <taxon>Microbacterium</taxon>
    </lineage>
</organism>
<comment type="caution">
    <text evidence="2">The sequence shown here is derived from an EMBL/GenBank/DDBJ whole genome shotgun (WGS) entry which is preliminary data.</text>
</comment>
<sequence>MTESAPVVKIVSPRRALVFLGIVCMLFAAMGVVIIALAPTQEMNLIVGTLAIGFFGVGGGIALVGQLRKSVPLRADDEGLRLGGGGRIPWEDVDRIGATTTALGVRMRRFDTFLATVPKSAGHTAESLRAARAQTGWDLAWESRLLDRSPGDAARDLQRRRRSS</sequence>
<feature type="transmembrane region" description="Helical" evidence="1">
    <location>
        <begin position="16"/>
        <end position="39"/>
    </location>
</feature>
<keyword evidence="1" id="KW-0812">Transmembrane</keyword>
<evidence type="ECO:0000256" key="1">
    <source>
        <dbReference type="SAM" id="Phobius"/>
    </source>
</evidence>
<dbReference type="Proteomes" id="UP001500540">
    <property type="component" value="Unassembled WGS sequence"/>
</dbReference>
<reference evidence="3" key="1">
    <citation type="journal article" date="2019" name="Int. J. Syst. Evol. Microbiol.">
        <title>The Global Catalogue of Microorganisms (GCM) 10K type strain sequencing project: providing services to taxonomists for standard genome sequencing and annotation.</title>
        <authorList>
            <consortium name="The Broad Institute Genomics Platform"/>
            <consortium name="The Broad Institute Genome Sequencing Center for Infectious Disease"/>
            <person name="Wu L."/>
            <person name="Ma J."/>
        </authorList>
    </citation>
    <scope>NUCLEOTIDE SEQUENCE [LARGE SCALE GENOMIC DNA]</scope>
    <source>
        <strain evidence="3">JCM 16950</strain>
    </source>
</reference>
<evidence type="ECO:0000313" key="3">
    <source>
        <dbReference type="Proteomes" id="UP001500540"/>
    </source>
</evidence>
<feature type="transmembrane region" description="Helical" evidence="1">
    <location>
        <begin position="45"/>
        <end position="64"/>
    </location>
</feature>
<protein>
    <submittedName>
        <fullName evidence="2">Uncharacterized protein</fullName>
    </submittedName>
</protein>
<keyword evidence="1" id="KW-1133">Transmembrane helix</keyword>
<accession>A0ABP7GMG4</accession>
<dbReference type="EMBL" id="BAABAF010000008">
    <property type="protein sequence ID" value="GAA3769314.1"/>
    <property type="molecule type" value="Genomic_DNA"/>
</dbReference>
<dbReference type="RefSeq" id="WP_344783563.1">
    <property type="nucleotide sequence ID" value="NZ_BAABAF010000008.1"/>
</dbReference>
<evidence type="ECO:0000313" key="2">
    <source>
        <dbReference type="EMBL" id="GAA3769314.1"/>
    </source>
</evidence>
<keyword evidence="1" id="KW-0472">Membrane</keyword>
<name>A0ABP7GMG4_9MICO</name>
<proteinExistence type="predicted"/>
<keyword evidence="3" id="KW-1185">Reference proteome</keyword>
<gene>
    <name evidence="2" type="ORF">GCM10022240_22140</name>
</gene>